<evidence type="ECO:0000259" key="1">
    <source>
        <dbReference type="Pfam" id="PF04480"/>
    </source>
</evidence>
<sequence>MKNKIIPYNPELRRYAQELRKNSTLSEVLLWDHIKKKALGVEFHRQVPLLHFIVDFYCHELQLVVEIDGDSHLHKYEYDVRRQGNLEKLGLSFIRFTDHQVKQELFSVIIDLEERIQVPRSSPETIRLSETIIPMPIIHLCKEANLPINFMNPA</sequence>
<dbReference type="RefSeq" id="WP_133642714.1">
    <property type="nucleotide sequence ID" value="NZ_SNYI01000001.1"/>
</dbReference>
<keyword evidence="2" id="KW-0378">Hydrolase</keyword>
<keyword evidence="2" id="KW-0255">Endonuclease</keyword>
<dbReference type="InterPro" id="IPR011335">
    <property type="entry name" value="Restrct_endonuc-II-like"/>
</dbReference>
<dbReference type="InterPro" id="IPR047216">
    <property type="entry name" value="Endonuclease_DUF559_bact"/>
</dbReference>
<dbReference type="PANTHER" id="PTHR38590">
    <property type="entry name" value="BLL0828 PROTEIN"/>
    <property type="match status" value="1"/>
</dbReference>
<protein>
    <submittedName>
        <fullName evidence="2">Very-short-patch-repair endonuclease</fullName>
    </submittedName>
</protein>
<dbReference type="CDD" id="cd01038">
    <property type="entry name" value="Endonuclease_DUF559"/>
    <property type="match status" value="1"/>
</dbReference>
<gene>
    <name evidence="2" type="ORF">CLV82_0506</name>
</gene>
<dbReference type="EMBL" id="SNYI01000001">
    <property type="protein sequence ID" value="TDQ32673.1"/>
    <property type="molecule type" value="Genomic_DNA"/>
</dbReference>
<dbReference type="Gene3D" id="3.40.960.10">
    <property type="entry name" value="VSR Endonuclease"/>
    <property type="match status" value="1"/>
</dbReference>
<dbReference type="InterPro" id="IPR007569">
    <property type="entry name" value="DUF559"/>
</dbReference>
<name>A0A4R6TRA7_9FLAO</name>
<dbReference type="AlphaFoldDB" id="A0A4R6TRA7"/>
<dbReference type="Proteomes" id="UP000295468">
    <property type="component" value="Unassembled WGS sequence"/>
</dbReference>
<proteinExistence type="predicted"/>
<dbReference type="Pfam" id="PF04480">
    <property type="entry name" value="DUF559"/>
    <property type="match status" value="1"/>
</dbReference>
<comment type="caution">
    <text evidence="2">The sequence shown here is derived from an EMBL/GenBank/DDBJ whole genome shotgun (WGS) entry which is preliminary data.</text>
</comment>
<evidence type="ECO:0000313" key="2">
    <source>
        <dbReference type="EMBL" id="TDQ32673.1"/>
    </source>
</evidence>
<dbReference type="SUPFAM" id="SSF52980">
    <property type="entry name" value="Restriction endonuclease-like"/>
    <property type="match status" value="1"/>
</dbReference>
<dbReference type="OrthoDB" id="9798754at2"/>
<organism evidence="2 3">
    <name type="scientific">Zeaxanthinibacter enoshimensis</name>
    <dbReference type="NCBI Taxonomy" id="392009"/>
    <lineage>
        <taxon>Bacteria</taxon>
        <taxon>Pseudomonadati</taxon>
        <taxon>Bacteroidota</taxon>
        <taxon>Flavobacteriia</taxon>
        <taxon>Flavobacteriales</taxon>
        <taxon>Flavobacteriaceae</taxon>
        <taxon>Zeaxanthinibacter</taxon>
    </lineage>
</organism>
<keyword evidence="2" id="KW-0540">Nuclease</keyword>
<dbReference type="GO" id="GO:0004519">
    <property type="term" value="F:endonuclease activity"/>
    <property type="evidence" value="ECO:0007669"/>
    <property type="project" value="UniProtKB-KW"/>
</dbReference>
<reference evidence="2 3" key="1">
    <citation type="submission" date="2019-03" db="EMBL/GenBank/DDBJ databases">
        <title>Genomic Encyclopedia of Archaeal and Bacterial Type Strains, Phase II (KMG-II): from individual species to whole genera.</title>
        <authorList>
            <person name="Goeker M."/>
        </authorList>
    </citation>
    <scope>NUCLEOTIDE SEQUENCE [LARGE SCALE GENOMIC DNA]</scope>
    <source>
        <strain evidence="2 3">DSM 18435</strain>
    </source>
</reference>
<dbReference type="PANTHER" id="PTHR38590:SF1">
    <property type="entry name" value="BLL0828 PROTEIN"/>
    <property type="match status" value="1"/>
</dbReference>
<accession>A0A4R6TRA7</accession>
<feature type="domain" description="DUF559" evidence="1">
    <location>
        <begin position="12"/>
        <end position="114"/>
    </location>
</feature>
<evidence type="ECO:0000313" key="3">
    <source>
        <dbReference type="Proteomes" id="UP000295468"/>
    </source>
</evidence>
<keyword evidence="3" id="KW-1185">Reference proteome</keyword>